<dbReference type="Gene3D" id="3.40.50.10810">
    <property type="entry name" value="Tandem AAA-ATPase domain"/>
    <property type="match status" value="1"/>
</dbReference>
<dbReference type="PROSITE" id="PS00518">
    <property type="entry name" value="ZF_RING_1"/>
    <property type="match status" value="1"/>
</dbReference>
<keyword evidence="4 9" id="KW-0863">Zinc-finger</keyword>
<dbReference type="GO" id="GO:0004386">
    <property type="term" value="F:helicase activity"/>
    <property type="evidence" value="ECO:0007669"/>
    <property type="project" value="UniProtKB-KW"/>
</dbReference>
<organism evidence="13 14">
    <name type="scientific">Lophiotrema nucula</name>
    <dbReference type="NCBI Taxonomy" id="690887"/>
    <lineage>
        <taxon>Eukaryota</taxon>
        <taxon>Fungi</taxon>
        <taxon>Dikarya</taxon>
        <taxon>Ascomycota</taxon>
        <taxon>Pezizomycotina</taxon>
        <taxon>Dothideomycetes</taxon>
        <taxon>Pleosporomycetidae</taxon>
        <taxon>Pleosporales</taxon>
        <taxon>Lophiotremataceae</taxon>
        <taxon>Lophiotrema</taxon>
    </lineage>
</organism>
<dbReference type="InterPro" id="IPR027417">
    <property type="entry name" value="P-loop_NTPase"/>
</dbReference>
<evidence type="ECO:0000313" key="14">
    <source>
        <dbReference type="Proteomes" id="UP000799770"/>
    </source>
</evidence>
<dbReference type="GO" id="GO:0005634">
    <property type="term" value="C:nucleus"/>
    <property type="evidence" value="ECO:0007669"/>
    <property type="project" value="TreeGrafter"/>
</dbReference>
<evidence type="ECO:0000256" key="1">
    <source>
        <dbReference type="ARBA" id="ARBA00007025"/>
    </source>
</evidence>
<dbReference type="InterPro" id="IPR017907">
    <property type="entry name" value="Znf_RING_CS"/>
</dbReference>
<keyword evidence="6" id="KW-0347">Helicase</keyword>
<evidence type="ECO:0000256" key="6">
    <source>
        <dbReference type="ARBA" id="ARBA00022806"/>
    </source>
</evidence>
<dbReference type="InterPro" id="IPR013083">
    <property type="entry name" value="Znf_RING/FYVE/PHD"/>
</dbReference>
<comment type="similarity">
    <text evidence="1">Belongs to the SNF2/RAD54 helicase family.</text>
</comment>
<dbReference type="GO" id="GO:0006281">
    <property type="term" value="P:DNA repair"/>
    <property type="evidence" value="ECO:0007669"/>
    <property type="project" value="TreeGrafter"/>
</dbReference>
<dbReference type="SMART" id="SM00487">
    <property type="entry name" value="DEXDc"/>
    <property type="match status" value="1"/>
</dbReference>
<evidence type="ECO:0000259" key="11">
    <source>
        <dbReference type="PROSITE" id="PS51192"/>
    </source>
</evidence>
<reference evidence="13" key="1">
    <citation type="journal article" date="2020" name="Stud. Mycol.">
        <title>101 Dothideomycetes genomes: a test case for predicting lifestyles and emergence of pathogens.</title>
        <authorList>
            <person name="Haridas S."/>
            <person name="Albert R."/>
            <person name="Binder M."/>
            <person name="Bloem J."/>
            <person name="Labutti K."/>
            <person name="Salamov A."/>
            <person name="Andreopoulos B."/>
            <person name="Baker S."/>
            <person name="Barry K."/>
            <person name="Bills G."/>
            <person name="Bluhm B."/>
            <person name="Cannon C."/>
            <person name="Castanera R."/>
            <person name="Culley D."/>
            <person name="Daum C."/>
            <person name="Ezra D."/>
            <person name="Gonzalez J."/>
            <person name="Henrissat B."/>
            <person name="Kuo A."/>
            <person name="Liang C."/>
            <person name="Lipzen A."/>
            <person name="Lutzoni F."/>
            <person name="Magnuson J."/>
            <person name="Mondo S."/>
            <person name="Nolan M."/>
            <person name="Ohm R."/>
            <person name="Pangilinan J."/>
            <person name="Park H.-J."/>
            <person name="Ramirez L."/>
            <person name="Alfaro M."/>
            <person name="Sun H."/>
            <person name="Tritt A."/>
            <person name="Yoshinaga Y."/>
            <person name="Zwiers L.-H."/>
            <person name="Turgeon B."/>
            <person name="Goodwin S."/>
            <person name="Spatafora J."/>
            <person name="Crous P."/>
            <person name="Grigoriev I."/>
        </authorList>
    </citation>
    <scope>NUCLEOTIDE SEQUENCE</scope>
    <source>
        <strain evidence="13">CBS 627.86</strain>
    </source>
</reference>
<dbReference type="GO" id="GO:0005524">
    <property type="term" value="F:ATP binding"/>
    <property type="evidence" value="ECO:0007669"/>
    <property type="project" value="UniProtKB-KW"/>
</dbReference>
<dbReference type="InterPro" id="IPR014001">
    <property type="entry name" value="Helicase_ATP-bd"/>
</dbReference>
<dbReference type="Pfam" id="PF00271">
    <property type="entry name" value="Helicase_C"/>
    <property type="match status" value="1"/>
</dbReference>
<dbReference type="InterPro" id="IPR001650">
    <property type="entry name" value="Helicase_C-like"/>
</dbReference>
<evidence type="ECO:0000256" key="4">
    <source>
        <dbReference type="ARBA" id="ARBA00022771"/>
    </source>
</evidence>
<sequence length="827" mass="94303">MIYRAMVKLRGDMAELDSRLRSSSGYPIEGYCQMEIRRVEQSLLVAFSDGMVLGEVNAQLETALENMRDIPIDFEVLAPIKPIRETINRAIKEKDAIVRVNINIYGPRASTTQVGREFSLNKVYLQKPDYIRKGLAYDNPHMLKLSNFQSSAPQIIVPVGVEKKAELDKAEAIKKTISAVYSSLTRGHKLVGLEADDRIKTPLLQHQKEALDFMIQRESGPVSEEFTLWKPHIFEGLPCYRHTITNGISRVPQVETGGGILADEMGMGKTLSVLSLILRTLDEAHQWASPPENDLHSTHETFNTDAIKRRSRATLVLASSDLMINEWFQEIERHFDDRITGSLKTIKYHGQYRELDPEKLRDADLIITTYHTLASDFNGSRNSPNRNPLCEVDWYRLVLDEAHIIRRQSTGLNRTVTQLKARSRWCLTGTPVQNRLEDIGSLFAFIRVNPFDHLSMFRKYIAVPYIEGGQRRDLAVERLTKLMDSLCLRRTKDLIHLPDQRDRVQYVDLSDAERVQYEQTKKMMSRAIRNQVGAYEHKGMLGMFQMQLQLRILCNHGTYQQPFSWNRRKMHLQDEREDMQSSFGGDGEVTCSACKQTMSAFGSGLSTYRRYADICKHILCIECIEQSLPQGQTTYPTECPLCSSLWGSMNSSQRSQQSARSAHSMDSDTYFRSEGHSSKMLALMADVLIDLPTTKSIIFSCWTRTLDLLQTYLMRAQIPFQRIDGECTTSRREKILDDFAKIPDFRVLIMTTGTGAVGLNLATANRVFIVEPQWNPSVENQAVARAIRLGQEQSVQVTRYVVKGTVEQDMRSLQDTKLKLAGLAWES</sequence>
<gene>
    <name evidence="13" type="ORF">BDV96DRAFT_89228</name>
</gene>
<dbReference type="OrthoDB" id="448448at2759"/>
<evidence type="ECO:0000256" key="5">
    <source>
        <dbReference type="ARBA" id="ARBA00022801"/>
    </source>
</evidence>
<keyword evidence="5" id="KW-0378">Hydrolase</keyword>
<dbReference type="GO" id="GO:0016787">
    <property type="term" value="F:hydrolase activity"/>
    <property type="evidence" value="ECO:0007669"/>
    <property type="project" value="UniProtKB-KW"/>
</dbReference>
<accession>A0A6A5Z949</accession>
<evidence type="ECO:0000259" key="10">
    <source>
        <dbReference type="PROSITE" id="PS50089"/>
    </source>
</evidence>
<dbReference type="Pfam" id="PF00176">
    <property type="entry name" value="SNF2-rel_dom"/>
    <property type="match status" value="1"/>
</dbReference>
<dbReference type="InterPro" id="IPR049730">
    <property type="entry name" value="SNF2/RAD54-like_C"/>
</dbReference>
<evidence type="ECO:0000256" key="9">
    <source>
        <dbReference type="PROSITE-ProRule" id="PRU00175"/>
    </source>
</evidence>
<dbReference type="InterPro" id="IPR038718">
    <property type="entry name" value="SNF2-like_sf"/>
</dbReference>
<dbReference type="SUPFAM" id="SSF57850">
    <property type="entry name" value="RING/U-box"/>
    <property type="match status" value="1"/>
</dbReference>
<dbReference type="InterPro" id="IPR001841">
    <property type="entry name" value="Znf_RING"/>
</dbReference>
<dbReference type="EMBL" id="ML977324">
    <property type="protein sequence ID" value="KAF2114941.1"/>
    <property type="molecule type" value="Genomic_DNA"/>
</dbReference>
<keyword evidence="8" id="KW-0067">ATP-binding</keyword>
<feature type="domain" description="Helicase C-terminal" evidence="12">
    <location>
        <begin position="683"/>
        <end position="827"/>
    </location>
</feature>
<feature type="domain" description="Helicase ATP-binding" evidence="11">
    <location>
        <begin position="250"/>
        <end position="449"/>
    </location>
</feature>
<dbReference type="SUPFAM" id="SSF52540">
    <property type="entry name" value="P-loop containing nucleoside triphosphate hydrolases"/>
    <property type="match status" value="2"/>
</dbReference>
<dbReference type="PROSITE" id="PS51192">
    <property type="entry name" value="HELICASE_ATP_BIND_1"/>
    <property type="match status" value="1"/>
</dbReference>
<dbReference type="CDD" id="cd18008">
    <property type="entry name" value="DEXDc_SHPRH-like"/>
    <property type="match status" value="1"/>
</dbReference>
<dbReference type="CDD" id="cd18793">
    <property type="entry name" value="SF2_C_SNF"/>
    <property type="match status" value="1"/>
</dbReference>
<evidence type="ECO:0000256" key="2">
    <source>
        <dbReference type="ARBA" id="ARBA00022723"/>
    </source>
</evidence>
<keyword evidence="14" id="KW-1185">Reference proteome</keyword>
<dbReference type="AlphaFoldDB" id="A0A6A5Z949"/>
<dbReference type="PANTHER" id="PTHR45626">
    <property type="entry name" value="TRANSCRIPTION TERMINATION FACTOR 2-RELATED"/>
    <property type="match status" value="1"/>
</dbReference>
<evidence type="ECO:0000256" key="8">
    <source>
        <dbReference type="ARBA" id="ARBA00022840"/>
    </source>
</evidence>
<dbReference type="PROSITE" id="PS51194">
    <property type="entry name" value="HELICASE_CTER"/>
    <property type="match status" value="1"/>
</dbReference>
<dbReference type="GO" id="GO:0008270">
    <property type="term" value="F:zinc ion binding"/>
    <property type="evidence" value="ECO:0007669"/>
    <property type="project" value="UniProtKB-KW"/>
</dbReference>
<protein>
    <submittedName>
        <fullName evidence="13">SNF2 family N-terminal domain-containing protein</fullName>
    </submittedName>
</protein>
<name>A0A6A5Z949_9PLEO</name>
<feature type="domain" description="RING-type" evidence="10">
    <location>
        <begin position="591"/>
        <end position="643"/>
    </location>
</feature>
<evidence type="ECO:0000259" key="12">
    <source>
        <dbReference type="PROSITE" id="PS51194"/>
    </source>
</evidence>
<evidence type="ECO:0000256" key="7">
    <source>
        <dbReference type="ARBA" id="ARBA00022833"/>
    </source>
</evidence>
<dbReference type="Gene3D" id="3.40.50.300">
    <property type="entry name" value="P-loop containing nucleotide triphosphate hydrolases"/>
    <property type="match status" value="1"/>
</dbReference>
<keyword evidence="7" id="KW-0862">Zinc</keyword>
<evidence type="ECO:0000313" key="13">
    <source>
        <dbReference type="EMBL" id="KAF2114941.1"/>
    </source>
</evidence>
<keyword evidence="3" id="KW-0547">Nucleotide-binding</keyword>
<dbReference type="GO" id="GO:0008094">
    <property type="term" value="F:ATP-dependent activity, acting on DNA"/>
    <property type="evidence" value="ECO:0007669"/>
    <property type="project" value="TreeGrafter"/>
</dbReference>
<dbReference type="SMART" id="SM00490">
    <property type="entry name" value="HELICc"/>
    <property type="match status" value="1"/>
</dbReference>
<evidence type="ECO:0000256" key="3">
    <source>
        <dbReference type="ARBA" id="ARBA00022741"/>
    </source>
</evidence>
<dbReference type="InterPro" id="IPR000330">
    <property type="entry name" value="SNF2_N"/>
</dbReference>
<dbReference type="PROSITE" id="PS50089">
    <property type="entry name" value="ZF_RING_2"/>
    <property type="match status" value="1"/>
</dbReference>
<dbReference type="InterPro" id="IPR050628">
    <property type="entry name" value="SNF2_RAD54_helicase_TF"/>
</dbReference>
<dbReference type="PANTHER" id="PTHR45626:SF52">
    <property type="entry name" value="SINGLE-STRANDED DNA-DEPENDENT ATPASE (EUROFUNG)"/>
    <property type="match status" value="1"/>
</dbReference>
<dbReference type="Gene3D" id="3.30.40.10">
    <property type="entry name" value="Zinc/RING finger domain, C3HC4 (zinc finger)"/>
    <property type="match status" value="1"/>
</dbReference>
<keyword evidence="2" id="KW-0479">Metal-binding</keyword>
<dbReference type="Proteomes" id="UP000799770">
    <property type="component" value="Unassembled WGS sequence"/>
</dbReference>
<proteinExistence type="inferred from homology"/>